<protein>
    <recommendedName>
        <fullName evidence="1">N-acetyltransferase domain-containing protein</fullName>
    </recommendedName>
</protein>
<dbReference type="Proteomes" id="UP000094463">
    <property type="component" value="Chromosome"/>
</dbReference>
<dbReference type="Gene3D" id="3.40.630.30">
    <property type="match status" value="1"/>
</dbReference>
<dbReference type="PROSITE" id="PS51186">
    <property type="entry name" value="GNAT"/>
    <property type="match status" value="1"/>
</dbReference>
<dbReference type="GO" id="GO:0004343">
    <property type="term" value="F:glucosamine 6-phosphate N-acetyltransferase activity"/>
    <property type="evidence" value="ECO:0007669"/>
    <property type="project" value="TreeGrafter"/>
</dbReference>
<dbReference type="Pfam" id="PF13673">
    <property type="entry name" value="Acetyltransf_10"/>
    <property type="match status" value="1"/>
</dbReference>
<dbReference type="KEGG" id="bbev:BBEV_1980"/>
<sequence length="141" mass="15886">MTEVTIADSKKEKDAVYAIRRRVFIEEQRVPESIEIDALEKDAMHFLATCDDVPCGAGRLRFSGNQGKAERVCVLKEKRNQGIGAIIMKKMEEISVENGCASLILNAQTHAEPFYHHIGYETISDIFLDAGIEHVTMEKKF</sequence>
<dbReference type="CDD" id="cd04301">
    <property type="entry name" value="NAT_SF"/>
    <property type="match status" value="1"/>
</dbReference>
<dbReference type="InterPro" id="IPR039143">
    <property type="entry name" value="GNPNAT1-like"/>
</dbReference>
<dbReference type="RefSeq" id="WP_069365331.1">
    <property type="nucleotide sequence ID" value="NZ_CP012502.1"/>
</dbReference>
<dbReference type="EMBL" id="CP012502">
    <property type="protein sequence ID" value="AOM83341.1"/>
    <property type="molecule type" value="Genomic_DNA"/>
</dbReference>
<name>A0A1D7QWF7_9BACI</name>
<dbReference type="OrthoDB" id="9796171at2"/>
<dbReference type="PANTHER" id="PTHR13355:SF11">
    <property type="entry name" value="GLUCOSAMINE 6-PHOSPHATE N-ACETYLTRANSFERASE"/>
    <property type="match status" value="1"/>
</dbReference>
<feature type="domain" description="N-acetyltransferase" evidence="1">
    <location>
        <begin position="4"/>
        <end position="141"/>
    </location>
</feature>
<dbReference type="PANTHER" id="PTHR13355">
    <property type="entry name" value="GLUCOSAMINE 6-PHOSPHATE N-ACETYLTRANSFERASE"/>
    <property type="match status" value="1"/>
</dbReference>
<evidence type="ECO:0000259" key="1">
    <source>
        <dbReference type="PROSITE" id="PS51186"/>
    </source>
</evidence>
<reference evidence="2 3" key="1">
    <citation type="submission" date="2015-08" db="EMBL/GenBank/DDBJ databases">
        <title>The complete genome sequence of Bacillus beveridgei MLTeJB.</title>
        <authorList>
            <person name="Hanson T.E."/>
            <person name="Mesa C."/>
            <person name="Basesman S.M."/>
            <person name="Oremland R.S."/>
        </authorList>
    </citation>
    <scope>NUCLEOTIDE SEQUENCE [LARGE SCALE GENOMIC DNA]</scope>
    <source>
        <strain evidence="2 3">MLTeJB</strain>
    </source>
</reference>
<evidence type="ECO:0000313" key="3">
    <source>
        <dbReference type="Proteomes" id="UP000094463"/>
    </source>
</evidence>
<proteinExistence type="predicted"/>
<organism evidence="2 3">
    <name type="scientific">Salisediminibacterium beveridgei</name>
    <dbReference type="NCBI Taxonomy" id="632773"/>
    <lineage>
        <taxon>Bacteria</taxon>
        <taxon>Bacillati</taxon>
        <taxon>Bacillota</taxon>
        <taxon>Bacilli</taxon>
        <taxon>Bacillales</taxon>
        <taxon>Bacillaceae</taxon>
        <taxon>Salisediminibacterium</taxon>
    </lineage>
</organism>
<accession>A0A1D7QWF7</accession>
<evidence type="ECO:0000313" key="2">
    <source>
        <dbReference type="EMBL" id="AOM83341.1"/>
    </source>
</evidence>
<dbReference type="PATRIC" id="fig|632773.3.peg.2076"/>
<dbReference type="InterPro" id="IPR000182">
    <property type="entry name" value="GNAT_dom"/>
</dbReference>
<dbReference type="SUPFAM" id="SSF55729">
    <property type="entry name" value="Acyl-CoA N-acyltransferases (Nat)"/>
    <property type="match status" value="1"/>
</dbReference>
<dbReference type="STRING" id="632773.BBEV_1980"/>
<dbReference type="InterPro" id="IPR016181">
    <property type="entry name" value="Acyl_CoA_acyltransferase"/>
</dbReference>
<dbReference type="AlphaFoldDB" id="A0A1D7QWF7"/>
<keyword evidence="3" id="KW-1185">Reference proteome</keyword>
<gene>
    <name evidence="2" type="ORF">BBEV_1980</name>
</gene>